<name>A0A7Y0VB53_STRSA</name>
<sequence>MDWLYYYQAGKDDKLRDDELLQLQHYLFDCGSDLST</sequence>
<accession>A0A7Y0VB53</accession>
<dbReference type="GO" id="GO:0016740">
    <property type="term" value="F:transferase activity"/>
    <property type="evidence" value="ECO:0007669"/>
    <property type="project" value="UniProtKB-KW"/>
</dbReference>
<gene>
    <name evidence="1" type="ORF">HGP05_02210</name>
</gene>
<reference evidence="1" key="1">
    <citation type="submission" date="2020-04" db="EMBL/GenBank/DDBJ databases">
        <authorList>
            <person name="Chakraborty B."/>
            <person name="Walker A.R."/>
            <person name="Burne R.A."/>
        </authorList>
    </citation>
    <scope>NUCLEOTIDE SEQUENCE [LARGE SCALE GENOMIC DNA]</scope>
    <source>
        <strain evidence="1">BCA8</strain>
    </source>
</reference>
<organism evidence="1">
    <name type="scientific">Streptococcus sanguinis</name>
    <dbReference type="NCBI Taxonomy" id="1305"/>
    <lineage>
        <taxon>Bacteria</taxon>
        <taxon>Bacillati</taxon>
        <taxon>Bacillota</taxon>
        <taxon>Bacilli</taxon>
        <taxon>Lactobacillales</taxon>
        <taxon>Streptococcaceae</taxon>
        <taxon>Streptococcus</taxon>
    </lineage>
</organism>
<dbReference type="EMBL" id="JABBCN010000001">
    <property type="protein sequence ID" value="NMX24630.1"/>
    <property type="molecule type" value="Genomic_DNA"/>
</dbReference>
<protein>
    <submittedName>
        <fullName evidence="1">ATP:cob(I)alamin adenosyltransferase</fullName>
    </submittedName>
</protein>
<keyword evidence="1" id="KW-0808">Transferase</keyword>
<proteinExistence type="predicted"/>
<comment type="caution">
    <text evidence="1">The sequence shown here is derived from an EMBL/GenBank/DDBJ whole genome shotgun (WGS) entry which is preliminary data.</text>
</comment>
<evidence type="ECO:0000313" key="1">
    <source>
        <dbReference type="EMBL" id="NMX24630.1"/>
    </source>
</evidence>
<dbReference type="AlphaFoldDB" id="A0A7Y0VB53"/>